<evidence type="ECO:0000256" key="1">
    <source>
        <dbReference type="SAM" id="MobiDB-lite"/>
    </source>
</evidence>
<name>A0A8C3KVD4_CHRPC</name>
<dbReference type="AlphaFoldDB" id="A0A8C3KVD4"/>
<proteinExistence type="predicted"/>
<keyword evidence="2" id="KW-0812">Transmembrane</keyword>
<keyword evidence="2" id="KW-1133">Transmembrane helix</keyword>
<dbReference type="PANTHER" id="PTHR45710:SF35">
    <property type="entry name" value="C-TYPE LECTIN DOMAIN FAMILY 2 MEMBER D"/>
    <property type="match status" value="1"/>
</dbReference>
<evidence type="ECO:0000256" key="2">
    <source>
        <dbReference type="SAM" id="Phobius"/>
    </source>
</evidence>
<feature type="region of interest" description="Disordered" evidence="1">
    <location>
        <begin position="1"/>
        <end position="27"/>
    </location>
</feature>
<dbReference type="PANTHER" id="PTHR45710">
    <property type="entry name" value="C-TYPE LECTIN DOMAIN-CONTAINING PROTEIN 180"/>
    <property type="match status" value="1"/>
</dbReference>
<evidence type="ECO:0000313" key="3">
    <source>
        <dbReference type="Ensembl" id="ENSCPIP00010000932.1"/>
    </source>
</evidence>
<protein>
    <submittedName>
        <fullName evidence="3">Uncharacterized protein</fullName>
    </submittedName>
</protein>
<evidence type="ECO:0000313" key="4">
    <source>
        <dbReference type="Proteomes" id="UP000694543"/>
    </source>
</evidence>
<dbReference type="Ensembl" id="ENSCPIT00010001089.1">
    <property type="protein sequence ID" value="ENSCPIP00010000932.1"/>
    <property type="gene ID" value="ENSCPIG00010000741.1"/>
</dbReference>
<keyword evidence="2" id="KW-0472">Membrane</keyword>
<feature type="region of interest" description="Disordered" evidence="1">
    <location>
        <begin position="102"/>
        <end position="128"/>
    </location>
</feature>
<dbReference type="InterPro" id="IPR016187">
    <property type="entry name" value="CTDL_fold"/>
</dbReference>
<dbReference type="SUPFAM" id="SSF56436">
    <property type="entry name" value="C-type lectin-like"/>
    <property type="match status" value="1"/>
</dbReference>
<accession>A0A8C3KVD4</accession>
<dbReference type="Proteomes" id="UP000694543">
    <property type="component" value="Unplaced"/>
</dbReference>
<dbReference type="InterPro" id="IPR016186">
    <property type="entry name" value="C-type_lectin-like/link_sf"/>
</dbReference>
<dbReference type="InterPro" id="IPR050828">
    <property type="entry name" value="C-type_lectin/matrix_domain"/>
</dbReference>
<organism evidence="3 4">
    <name type="scientific">Chrysolophus pictus</name>
    <name type="common">Golden pheasant</name>
    <name type="synonym">Phasianus pictus</name>
    <dbReference type="NCBI Taxonomy" id="9089"/>
    <lineage>
        <taxon>Eukaryota</taxon>
        <taxon>Metazoa</taxon>
        <taxon>Chordata</taxon>
        <taxon>Craniata</taxon>
        <taxon>Vertebrata</taxon>
        <taxon>Euteleostomi</taxon>
        <taxon>Archelosauria</taxon>
        <taxon>Archosauria</taxon>
        <taxon>Dinosauria</taxon>
        <taxon>Saurischia</taxon>
        <taxon>Theropoda</taxon>
        <taxon>Coelurosauria</taxon>
        <taxon>Aves</taxon>
        <taxon>Neognathae</taxon>
        <taxon>Galloanserae</taxon>
        <taxon>Galliformes</taxon>
        <taxon>Phasianidae</taxon>
        <taxon>Phasianinae</taxon>
        <taxon>Chrysolophus</taxon>
    </lineage>
</organism>
<reference evidence="3" key="2">
    <citation type="submission" date="2025-09" db="UniProtKB">
        <authorList>
            <consortium name="Ensembl"/>
        </authorList>
    </citation>
    <scope>IDENTIFICATION</scope>
</reference>
<feature type="transmembrane region" description="Helical" evidence="2">
    <location>
        <begin position="40"/>
        <end position="58"/>
    </location>
</feature>
<keyword evidence="4" id="KW-1185">Reference proteome</keyword>
<reference evidence="3" key="1">
    <citation type="submission" date="2025-08" db="UniProtKB">
        <authorList>
            <consortium name="Ensembl"/>
        </authorList>
    </citation>
    <scope>IDENTIFICATION</scope>
</reference>
<dbReference type="Gene3D" id="3.10.100.10">
    <property type="entry name" value="Mannose-Binding Protein A, subunit A"/>
    <property type="match status" value="1"/>
</dbReference>
<sequence length="259" mass="28055">MPAEQEHPNCTPQLEARPSGPGDEAQRGCIRKLGRRKAELSFFATGVLVAVILTVVLGTGECPHIPAVGVGWGIPGFPSPHPTSWAAPNHLLLPFPTSAAVPRPSPHVAASQPQPAAGGRPKRDRDRFGSLSPMYPTLSLSVRPREPCPPAPAFSHVCPNDWVGFQGKCFYFSDDQRDWNSSMELCQRLRASLATLHTEEEMVRAGAELQCQRGGGKPTLVGLHQRLLLPPVHGKAMRGPQFSLCQSHEMPSIQLVPKP</sequence>